<dbReference type="AlphaFoldDB" id="A0A0D0BUH3"/>
<dbReference type="Proteomes" id="UP000054485">
    <property type="component" value="Unassembled WGS sequence"/>
</dbReference>
<dbReference type="InParanoid" id="A0A0D0BUH3"/>
<dbReference type="EMBL" id="KN835134">
    <property type="protein sequence ID" value="KIK49187.1"/>
    <property type="molecule type" value="Genomic_DNA"/>
</dbReference>
<protein>
    <submittedName>
        <fullName evidence="1">Uncharacterized protein</fullName>
    </submittedName>
</protein>
<organism evidence="1 2">
    <name type="scientific">Suillus luteus UH-Slu-Lm8-n1</name>
    <dbReference type="NCBI Taxonomy" id="930992"/>
    <lineage>
        <taxon>Eukaryota</taxon>
        <taxon>Fungi</taxon>
        <taxon>Dikarya</taxon>
        <taxon>Basidiomycota</taxon>
        <taxon>Agaricomycotina</taxon>
        <taxon>Agaricomycetes</taxon>
        <taxon>Agaricomycetidae</taxon>
        <taxon>Boletales</taxon>
        <taxon>Suillineae</taxon>
        <taxon>Suillaceae</taxon>
        <taxon>Suillus</taxon>
    </lineage>
</organism>
<gene>
    <name evidence="1" type="ORF">CY34DRAFT_797579</name>
</gene>
<sequence>MHLRLDRPQHADISLEICHIGSSASKIAPLFNNVPSHQYCVIDDRYDRGCSRVLIAKAL</sequence>
<evidence type="ECO:0000313" key="2">
    <source>
        <dbReference type="Proteomes" id="UP000054485"/>
    </source>
</evidence>
<proteinExistence type="predicted"/>
<reference evidence="1 2" key="1">
    <citation type="submission" date="2014-04" db="EMBL/GenBank/DDBJ databases">
        <authorList>
            <consortium name="DOE Joint Genome Institute"/>
            <person name="Kuo A."/>
            <person name="Ruytinx J."/>
            <person name="Rineau F."/>
            <person name="Colpaert J."/>
            <person name="Kohler A."/>
            <person name="Nagy L.G."/>
            <person name="Floudas D."/>
            <person name="Copeland A."/>
            <person name="Barry K.W."/>
            <person name="Cichocki N."/>
            <person name="Veneault-Fourrey C."/>
            <person name="LaButti K."/>
            <person name="Lindquist E.A."/>
            <person name="Lipzen A."/>
            <person name="Lundell T."/>
            <person name="Morin E."/>
            <person name="Murat C."/>
            <person name="Sun H."/>
            <person name="Tunlid A."/>
            <person name="Henrissat B."/>
            <person name="Grigoriev I.V."/>
            <person name="Hibbett D.S."/>
            <person name="Martin F."/>
            <person name="Nordberg H.P."/>
            <person name="Cantor M.N."/>
            <person name="Hua S.X."/>
        </authorList>
    </citation>
    <scope>NUCLEOTIDE SEQUENCE [LARGE SCALE GENOMIC DNA]</scope>
    <source>
        <strain evidence="1 2">UH-Slu-Lm8-n1</strain>
    </source>
</reference>
<evidence type="ECO:0000313" key="1">
    <source>
        <dbReference type="EMBL" id="KIK49187.1"/>
    </source>
</evidence>
<reference evidence="2" key="2">
    <citation type="submission" date="2015-01" db="EMBL/GenBank/DDBJ databases">
        <title>Evolutionary Origins and Diversification of the Mycorrhizal Mutualists.</title>
        <authorList>
            <consortium name="DOE Joint Genome Institute"/>
            <consortium name="Mycorrhizal Genomics Consortium"/>
            <person name="Kohler A."/>
            <person name="Kuo A."/>
            <person name="Nagy L.G."/>
            <person name="Floudas D."/>
            <person name="Copeland A."/>
            <person name="Barry K.W."/>
            <person name="Cichocki N."/>
            <person name="Veneault-Fourrey C."/>
            <person name="LaButti K."/>
            <person name="Lindquist E.A."/>
            <person name="Lipzen A."/>
            <person name="Lundell T."/>
            <person name="Morin E."/>
            <person name="Murat C."/>
            <person name="Riley R."/>
            <person name="Ohm R."/>
            <person name="Sun H."/>
            <person name="Tunlid A."/>
            <person name="Henrissat B."/>
            <person name="Grigoriev I.V."/>
            <person name="Hibbett D.S."/>
            <person name="Martin F."/>
        </authorList>
    </citation>
    <scope>NUCLEOTIDE SEQUENCE [LARGE SCALE GENOMIC DNA]</scope>
    <source>
        <strain evidence="2">UH-Slu-Lm8-n1</strain>
    </source>
</reference>
<keyword evidence="2" id="KW-1185">Reference proteome</keyword>
<accession>A0A0D0BUH3</accession>
<dbReference type="HOGENOM" id="CLU_2962441_0_0_1"/>
<name>A0A0D0BUH3_9AGAM</name>